<evidence type="ECO:0000259" key="3">
    <source>
        <dbReference type="PROSITE" id="PS50287"/>
    </source>
</evidence>
<dbReference type="EMBL" id="BSDZ01000028">
    <property type="protein sequence ID" value="GLI66175.1"/>
    <property type="molecule type" value="Genomic_DNA"/>
</dbReference>
<feature type="region of interest" description="Disordered" evidence="1">
    <location>
        <begin position="158"/>
        <end position="189"/>
    </location>
</feature>
<proteinExistence type="predicted"/>
<accession>A0ABQ5S8E4</accession>
<evidence type="ECO:0000313" key="4">
    <source>
        <dbReference type="EMBL" id="GLI66175.1"/>
    </source>
</evidence>
<sequence length="432" mass="46805">MTRRTVATTAYILLLAWPCFTQSIRPRSGNGVRLVGGSGSRGRLEISSTAPWLLAEGEEIAWRPVCAIGGLFDNTVAQIMCKLIGYKYGRRYFSPDVAYRAPPDGALSAVYDPVGYVYCDVNARLRRLVGSDLPSEGEGGSSAAATLAAVAAATVTTESHEHHVNNAKSQRSETSSKTGAEINPLYGSSDFTTHRRRNHARSLLAALYGNISIPDTAPYWCRFRLGDCDYTGPLVGIECSNKRMPPAPPPPPSPPYAPPAPPPGSMSIRLIGPNGASLETNICPSPTFCQFFNRVELQVPHPNGSDAMIWAPLCSAPTNFTYLIGNVACWQVYNWPRFAQRHEFVVISQASMNGFPIPKNSTPGPITSVPAAPPARTPLLFDPDRVSGWASVTSMGNYEQALRIQDLDLEVSTTPCRLGTLFAVTCTRRSER</sequence>
<feature type="compositionally biased region" description="Pro residues" evidence="1">
    <location>
        <begin position="245"/>
        <end position="263"/>
    </location>
</feature>
<dbReference type="PROSITE" id="PS50287">
    <property type="entry name" value="SRCR_2"/>
    <property type="match status" value="1"/>
</dbReference>
<protein>
    <recommendedName>
        <fullName evidence="3">SRCR domain-containing protein</fullName>
    </recommendedName>
</protein>
<keyword evidence="2" id="KW-0732">Signal</keyword>
<feature type="signal peptide" evidence="2">
    <location>
        <begin position="1"/>
        <end position="23"/>
    </location>
</feature>
<organism evidence="4 5">
    <name type="scientific">Volvox africanus</name>
    <dbReference type="NCBI Taxonomy" id="51714"/>
    <lineage>
        <taxon>Eukaryota</taxon>
        <taxon>Viridiplantae</taxon>
        <taxon>Chlorophyta</taxon>
        <taxon>core chlorophytes</taxon>
        <taxon>Chlorophyceae</taxon>
        <taxon>CS clade</taxon>
        <taxon>Chlamydomonadales</taxon>
        <taxon>Volvocaceae</taxon>
        <taxon>Volvox</taxon>
    </lineage>
</organism>
<gene>
    <name evidence="4" type="ORF">VaNZ11_009938</name>
</gene>
<evidence type="ECO:0000256" key="1">
    <source>
        <dbReference type="SAM" id="MobiDB-lite"/>
    </source>
</evidence>
<dbReference type="InterPro" id="IPR001190">
    <property type="entry name" value="SRCR"/>
</dbReference>
<feature type="chain" id="PRO_5045793277" description="SRCR domain-containing protein" evidence="2">
    <location>
        <begin position="24"/>
        <end position="432"/>
    </location>
</feature>
<dbReference type="Proteomes" id="UP001165090">
    <property type="component" value="Unassembled WGS sequence"/>
</dbReference>
<evidence type="ECO:0000313" key="5">
    <source>
        <dbReference type="Proteomes" id="UP001165090"/>
    </source>
</evidence>
<name>A0ABQ5S8E4_9CHLO</name>
<feature type="region of interest" description="Disordered" evidence="1">
    <location>
        <begin position="243"/>
        <end position="263"/>
    </location>
</feature>
<evidence type="ECO:0000256" key="2">
    <source>
        <dbReference type="SAM" id="SignalP"/>
    </source>
</evidence>
<comment type="caution">
    <text evidence="4">The sequence shown here is derived from an EMBL/GenBank/DDBJ whole genome shotgun (WGS) entry which is preliminary data.</text>
</comment>
<feature type="compositionally biased region" description="Polar residues" evidence="1">
    <location>
        <begin position="166"/>
        <end position="178"/>
    </location>
</feature>
<keyword evidence="5" id="KW-1185">Reference proteome</keyword>
<feature type="domain" description="SRCR" evidence="3">
    <location>
        <begin position="32"/>
        <end position="85"/>
    </location>
</feature>
<reference evidence="4 5" key="1">
    <citation type="journal article" date="2023" name="IScience">
        <title>Expanded male sex-determining region conserved during the evolution of homothallism in the green alga Volvox.</title>
        <authorList>
            <person name="Yamamoto K."/>
            <person name="Matsuzaki R."/>
            <person name="Mahakham W."/>
            <person name="Heman W."/>
            <person name="Sekimoto H."/>
            <person name="Kawachi M."/>
            <person name="Minakuchi Y."/>
            <person name="Toyoda A."/>
            <person name="Nozaki H."/>
        </authorList>
    </citation>
    <scope>NUCLEOTIDE SEQUENCE [LARGE SCALE GENOMIC DNA]</scope>
    <source>
        <strain evidence="4 5">NIES-4468</strain>
    </source>
</reference>